<dbReference type="InterPro" id="IPR006885">
    <property type="entry name" value="NADH_UbQ_FeS_4_mit-like"/>
</dbReference>
<reference evidence="1 2" key="1">
    <citation type="submission" date="2019-09" db="EMBL/GenBank/DDBJ databases">
        <title>Bird 10,000 Genomes (B10K) Project - Family phase.</title>
        <authorList>
            <person name="Zhang G."/>
        </authorList>
    </citation>
    <scope>NUCLEOTIDE SEQUENCE [LARGE SCALE GENOMIC DNA]</scope>
    <source>
        <strain evidence="1">B10K-DU-029-50</strain>
        <tissue evidence="1">Heart</tissue>
    </source>
</reference>
<evidence type="ECO:0000313" key="2">
    <source>
        <dbReference type="Proteomes" id="UP000575029"/>
    </source>
</evidence>
<comment type="caution">
    <text evidence="1">The sequence shown here is derived from an EMBL/GenBank/DDBJ whole genome shotgun (WGS) entry which is preliminary data.</text>
</comment>
<dbReference type="PANTHER" id="PTHR12219:SF17">
    <property type="entry name" value="WD REPEAT-CONTAINING PROTEIN 93"/>
    <property type="match status" value="1"/>
</dbReference>
<dbReference type="SUPFAM" id="SSF50978">
    <property type="entry name" value="WD40 repeat-like"/>
    <property type="match status" value="1"/>
</dbReference>
<dbReference type="AlphaFoldDB" id="A0A7K6E9J5"/>
<keyword evidence="2" id="KW-1185">Reference proteome</keyword>
<gene>
    <name evidence="1" type="primary">Wdr93_0</name>
    <name evidence="1" type="ORF">GRAPIC_R12454</name>
</gene>
<protein>
    <submittedName>
        <fullName evidence="1">WDR93 protein</fullName>
    </submittedName>
</protein>
<proteinExistence type="predicted"/>
<accession>A0A7K6E9J5</accession>
<dbReference type="InterPro" id="IPR049547">
    <property type="entry name" value="WDR93_beta-prop"/>
</dbReference>
<organism evidence="1 2">
    <name type="scientific">Grantiella picta</name>
    <dbReference type="NCBI Taxonomy" id="266360"/>
    <lineage>
        <taxon>Eukaryota</taxon>
        <taxon>Metazoa</taxon>
        <taxon>Chordata</taxon>
        <taxon>Craniata</taxon>
        <taxon>Vertebrata</taxon>
        <taxon>Euteleostomi</taxon>
        <taxon>Archelosauria</taxon>
        <taxon>Archosauria</taxon>
        <taxon>Dinosauria</taxon>
        <taxon>Saurischia</taxon>
        <taxon>Theropoda</taxon>
        <taxon>Coelurosauria</taxon>
        <taxon>Aves</taxon>
        <taxon>Neognathae</taxon>
        <taxon>Neoaves</taxon>
        <taxon>Telluraves</taxon>
        <taxon>Australaves</taxon>
        <taxon>Passeriformes</taxon>
        <taxon>Meliphagoidea</taxon>
        <taxon>Meliphagidae</taxon>
        <taxon>Grantiella</taxon>
    </lineage>
</organism>
<dbReference type="Pfam" id="PF21030">
    <property type="entry name" value="WDR93"/>
    <property type="match status" value="1"/>
</dbReference>
<dbReference type="GO" id="GO:0022900">
    <property type="term" value="P:electron transport chain"/>
    <property type="evidence" value="ECO:0007669"/>
    <property type="project" value="InterPro"/>
</dbReference>
<name>A0A7K6E9J5_9PASS</name>
<feature type="non-terminal residue" evidence="1">
    <location>
        <position position="454"/>
    </location>
</feature>
<feature type="non-terminal residue" evidence="1">
    <location>
        <position position="1"/>
    </location>
</feature>
<dbReference type="PANTHER" id="PTHR12219">
    <property type="entry name" value="NADH-UBIQUINONE OXIDOREDUCTASE"/>
    <property type="match status" value="1"/>
</dbReference>
<sequence length="454" mass="51056">NTRNHPLEIPPPSEKDWLKDDEEDFFLLDPDRERVELPQPLRMINQLVMQAFESAMKIIEGREMPQEAQKFQPKKCFPTAKFQVTGRANCLAVSGKYIFVGLSVGLAAYSMPNFKDVCTWDAAKTEICAVHASKLGNECHVLLAVDEMGLVWLFCFHKESFLFVKILNEVEDISQRSNCVEVVLSRGGDYAGILLQGNTKGWLEIYQLPKDSWLTEMEKSTGAAEGLACNERRSRCSSKESSQVDTFLLQEHHVSAIQADVKLNPPELLLTVRPPKPITGTSFKGPMDALKAVDDGSMLGLGYNHLIKDSQWELQEAIFRSTYREYLEAEGVIEEIPRYATFHFLLPSRILMGPKMKVQPDIPVGVGVHWDGNHNFCLYLLNHSLKEGEDSDLKPDVVWPCAAPIACSAVSSCSRYLALAGEDATITIWDKQLGYPMSVTAILEERFIRSIHFL</sequence>
<dbReference type="InterPro" id="IPR036322">
    <property type="entry name" value="WD40_repeat_dom_sf"/>
</dbReference>
<evidence type="ECO:0000313" key="1">
    <source>
        <dbReference type="EMBL" id="NWV34452.1"/>
    </source>
</evidence>
<dbReference type="Proteomes" id="UP000575029">
    <property type="component" value="Unassembled WGS sequence"/>
</dbReference>
<dbReference type="EMBL" id="VZRM01002766">
    <property type="protein sequence ID" value="NWV34452.1"/>
    <property type="molecule type" value="Genomic_DNA"/>
</dbReference>